<dbReference type="SMART" id="SM00644">
    <property type="entry name" value="Ami_2"/>
    <property type="match status" value="1"/>
</dbReference>
<dbReference type="GO" id="GO:0008745">
    <property type="term" value="F:N-acetylmuramoyl-L-alanine amidase activity"/>
    <property type="evidence" value="ECO:0007669"/>
    <property type="project" value="UniProtKB-EC"/>
</dbReference>
<keyword evidence="7" id="KW-1185">Reference proteome</keyword>
<comment type="catalytic activity">
    <reaction evidence="1">
        <text>Hydrolyzes the link between N-acetylmuramoyl residues and L-amino acid residues in certain cell-wall glycopeptides.</text>
        <dbReference type="EC" id="3.5.1.28"/>
    </reaction>
</comment>
<dbReference type="EMBL" id="NGKA01000010">
    <property type="protein sequence ID" value="RSU11559.1"/>
    <property type="molecule type" value="Genomic_DNA"/>
</dbReference>
<dbReference type="OrthoDB" id="2416895at2"/>
<organism evidence="6 7">
    <name type="scientific">Vagococcus elongatus</name>
    <dbReference type="NCBI Taxonomy" id="180344"/>
    <lineage>
        <taxon>Bacteria</taxon>
        <taxon>Bacillati</taxon>
        <taxon>Bacillota</taxon>
        <taxon>Bacilli</taxon>
        <taxon>Lactobacillales</taxon>
        <taxon>Enterococcaceae</taxon>
        <taxon>Vagococcus</taxon>
    </lineage>
</organism>
<dbReference type="Proteomes" id="UP000287605">
    <property type="component" value="Unassembled WGS sequence"/>
</dbReference>
<dbReference type="InterPro" id="IPR002502">
    <property type="entry name" value="Amidase_domain"/>
</dbReference>
<dbReference type="GO" id="GO:0009254">
    <property type="term" value="P:peptidoglycan turnover"/>
    <property type="evidence" value="ECO:0007669"/>
    <property type="project" value="TreeGrafter"/>
</dbReference>
<protein>
    <recommendedName>
        <fullName evidence="2">N-acetylmuramoyl-L-alanine amidase</fullName>
        <ecNumber evidence="2">3.5.1.28</ecNumber>
    </recommendedName>
</protein>
<sequence length="362" mass="40816">MLPIQRKISAYNFYTGNNIQYIVIHDVGTVSSAKNNVDYFSGGNRNASAHYFVDDISIWQSVEDKNGAWHVGDGYGKYGITNTNSIGIEMCLKAPLTVTDKTVTNTLELTRHLMGKYNIPASRVVRHYDASRKACPGSFKANNWSKWIEFKNRLTGGEGTVSNDYKLIPSEPYMNHVPNMVGEQKDGKYIKAVIKKVPTEKMASGMVGFIREHTRDLLTNGNVFGLDYPNKRMLKFVGLTRKQANDWKAEVTRLAQGQYVNYSASNVKVVNAADGKSAWIEVDNISKDNAAFNRLRNNLRAKYAQELLATRISYKKESDGTYTVSVINIETMDRATEIVRRLRRWHPGATNAYNDAIAILQY</sequence>
<evidence type="ECO:0000256" key="3">
    <source>
        <dbReference type="ARBA" id="ARBA00022801"/>
    </source>
</evidence>
<feature type="domain" description="N-acetylmuramoyl-L-alanine amidase" evidence="5">
    <location>
        <begin position="8"/>
        <end position="137"/>
    </location>
</feature>
<accession>A0A430AU20</accession>
<keyword evidence="4" id="KW-0961">Cell wall biogenesis/degradation</keyword>
<dbReference type="InterPro" id="IPR036505">
    <property type="entry name" value="Amidase/PGRP_sf"/>
</dbReference>
<evidence type="ECO:0000313" key="6">
    <source>
        <dbReference type="EMBL" id="RSU11559.1"/>
    </source>
</evidence>
<dbReference type="EC" id="3.5.1.28" evidence="2"/>
<keyword evidence="3" id="KW-0378">Hydrolase</keyword>
<dbReference type="InterPro" id="IPR051206">
    <property type="entry name" value="NAMLAA_amidase_2"/>
</dbReference>
<proteinExistence type="predicted"/>
<dbReference type="SUPFAM" id="SSF55846">
    <property type="entry name" value="N-acetylmuramoyl-L-alanine amidase-like"/>
    <property type="match status" value="1"/>
</dbReference>
<dbReference type="Pfam" id="PF01510">
    <property type="entry name" value="Amidase_2"/>
    <property type="match status" value="1"/>
</dbReference>
<evidence type="ECO:0000256" key="1">
    <source>
        <dbReference type="ARBA" id="ARBA00001561"/>
    </source>
</evidence>
<name>A0A430AU20_9ENTE</name>
<dbReference type="PANTHER" id="PTHR30417">
    <property type="entry name" value="N-ACETYLMURAMOYL-L-ALANINE AMIDASE AMID"/>
    <property type="match status" value="1"/>
</dbReference>
<evidence type="ECO:0000256" key="4">
    <source>
        <dbReference type="ARBA" id="ARBA00023316"/>
    </source>
</evidence>
<dbReference type="CDD" id="cd06583">
    <property type="entry name" value="PGRP"/>
    <property type="match status" value="1"/>
</dbReference>
<dbReference type="Gene3D" id="3.40.80.10">
    <property type="entry name" value="Peptidoglycan recognition protein-like"/>
    <property type="match status" value="1"/>
</dbReference>
<dbReference type="AlphaFoldDB" id="A0A430AU20"/>
<reference evidence="6 7" key="1">
    <citation type="submission" date="2017-05" db="EMBL/GenBank/DDBJ databases">
        <title>Vagococcus spp. assemblies.</title>
        <authorList>
            <person name="Gulvik C.A."/>
        </authorList>
    </citation>
    <scope>NUCLEOTIDE SEQUENCE [LARGE SCALE GENOMIC DNA]</scope>
    <source>
        <strain evidence="6 7">CCUG 51432</strain>
    </source>
</reference>
<dbReference type="PANTHER" id="PTHR30417:SF1">
    <property type="entry name" value="N-ACETYLMURAMOYL-L-ALANINE AMIDASE AMID"/>
    <property type="match status" value="1"/>
</dbReference>
<dbReference type="GO" id="GO:0009253">
    <property type="term" value="P:peptidoglycan catabolic process"/>
    <property type="evidence" value="ECO:0007669"/>
    <property type="project" value="InterPro"/>
</dbReference>
<evidence type="ECO:0000259" key="5">
    <source>
        <dbReference type="SMART" id="SM00644"/>
    </source>
</evidence>
<dbReference type="GO" id="GO:0071555">
    <property type="term" value="P:cell wall organization"/>
    <property type="evidence" value="ECO:0007669"/>
    <property type="project" value="UniProtKB-KW"/>
</dbReference>
<gene>
    <name evidence="6" type="ORF">CBF29_07715</name>
</gene>
<comment type="caution">
    <text evidence="6">The sequence shown here is derived from an EMBL/GenBank/DDBJ whole genome shotgun (WGS) entry which is preliminary data.</text>
</comment>
<evidence type="ECO:0000313" key="7">
    <source>
        <dbReference type="Proteomes" id="UP000287605"/>
    </source>
</evidence>
<evidence type="ECO:0000256" key="2">
    <source>
        <dbReference type="ARBA" id="ARBA00011901"/>
    </source>
</evidence>